<evidence type="ECO:0000313" key="3">
    <source>
        <dbReference type="Proteomes" id="UP000011074"/>
    </source>
</evidence>
<dbReference type="Gene3D" id="1.10.30.50">
    <property type="match status" value="1"/>
</dbReference>
<dbReference type="PANTHER" id="PTHR14140:SF27">
    <property type="entry name" value="OS04G0289800 PROTEIN"/>
    <property type="match status" value="1"/>
</dbReference>
<dbReference type="Pfam" id="PF13391">
    <property type="entry name" value="HNH_2"/>
    <property type="match status" value="1"/>
</dbReference>
<gene>
    <name evidence="2" type="ORF">SRIM_019565</name>
</gene>
<dbReference type="GO" id="GO:0061630">
    <property type="term" value="F:ubiquitin protein ligase activity"/>
    <property type="evidence" value="ECO:0007669"/>
    <property type="project" value="TreeGrafter"/>
</dbReference>
<dbReference type="PROSITE" id="PS51015">
    <property type="entry name" value="YDG"/>
    <property type="match status" value="1"/>
</dbReference>
<accession>L8EVZ9</accession>
<dbReference type="InterPro" id="IPR045134">
    <property type="entry name" value="UHRF1/2-like"/>
</dbReference>
<dbReference type="CDD" id="cd00085">
    <property type="entry name" value="HNHc"/>
    <property type="match status" value="1"/>
</dbReference>
<dbReference type="Pfam" id="PF02182">
    <property type="entry name" value="SAD_SRA"/>
    <property type="match status" value="1"/>
</dbReference>
<dbReference type="Gene3D" id="2.30.280.10">
    <property type="entry name" value="SRA-YDG"/>
    <property type="match status" value="1"/>
</dbReference>
<sequence length="328" mass="36264">MAKARSANPAYFGHPPNVVEGQWFEGHTALHAARVHRRPRMGIAGTAKGGVDSIILSGGYIDDVYGDKEIIYTGEGGLDRSARRLVADQTMSSPGNAGLLLNQALGYPVRVIRGLGIKRGKATKGYEYRGLYRVADHWMTIGKDGFRICQFKLLKLGPGEEAQPRPVDPVEGETTSLEEQVRRVVAREQRIRDSKVVAEVKEMYDNACQICGTRLVVSPGGDAYSEAAHIHALGKPHDGPDKTWNVLCLCPNCHVLFDRGALQLTDDFDVIDGLTQKFVRALHRKKEHHLRVDCVRQHRGRWANREEESVVAEEAEADSVDGQAELPL</sequence>
<dbReference type="InterPro" id="IPR015947">
    <property type="entry name" value="PUA-like_sf"/>
</dbReference>
<dbReference type="REBASE" id="485829">
    <property type="entry name" value="Sri10970ORF19565P"/>
</dbReference>
<proteinExistence type="predicted"/>
<reference evidence="2" key="3">
    <citation type="journal article" date="2021" name="bioRxiv">
        <title>Bilateral symmetry of linear streptomycete chromosomes.</title>
        <authorList>
            <person name="Algora-Gallardo L."/>
            <person name="Schniete J.K."/>
            <person name="Mark D.R."/>
            <person name="Hunter I.S."/>
            <person name="Herron P.R."/>
        </authorList>
    </citation>
    <scope>NUCLEOTIDE SEQUENCE</scope>
    <source>
        <strain evidence="2">ATCC 10970</strain>
    </source>
</reference>
<dbReference type="Proteomes" id="UP000011074">
    <property type="component" value="Chromosome"/>
</dbReference>
<dbReference type="InterPro" id="IPR003615">
    <property type="entry name" value="HNH_nuc"/>
</dbReference>
<reference evidence="2" key="2">
    <citation type="submission" date="2020-01" db="EMBL/GenBank/DDBJ databases">
        <authorList>
            <person name="Algora L."/>
            <person name="Schniete J.K."/>
            <person name="MacFadyen A."/>
            <person name="Hoskisson P.A."/>
            <person name="Hunter I.S."/>
            <person name="Herron P.R."/>
        </authorList>
    </citation>
    <scope>NUCLEOTIDE SEQUENCE</scope>
    <source>
        <strain evidence="2">ATCC 10970</strain>
    </source>
</reference>
<dbReference type="GO" id="GO:0044027">
    <property type="term" value="P:negative regulation of gene expression via chromosomal CpG island methylation"/>
    <property type="evidence" value="ECO:0007669"/>
    <property type="project" value="TreeGrafter"/>
</dbReference>
<feature type="domain" description="YDG" evidence="1">
    <location>
        <begin position="13"/>
        <end position="155"/>
    </location>
</feature>
<dbReference type="RefSeq" id="WP_003980617.1">
    <property type="nucleotide sequence ID" value="NZ_CP048261.1"/>
</dbReference>
<organism evidence="2 3">
    <name type="scientific">Streptomyces rimosus subsp. rimosus (strain ATCC 10970 / DSM 40260 / JCM 4667 / NRRL 2234)</name>
    <dbReference type="NCBI Taxonomy" id="1265868"/>
    <lineage>
        <taxon>Bacteria</taxon>
        <taxon>Bacillati</taxon>
        <taxon>Actinomycetota</taxon>
        <taxon>Actinomycetes</taxon>
        <taxon>Kitasatosporales</taxon>
        <taxon>Streptomycetaceae</taxon>
        <taxon>Streptomyces</taxon>
    </lineage>
</organism>
<name>L8EVZ9_STRR1</name>
<dbReference type="GO" id="GO:0016567">
    <property type="term" value="P:protein ubiquitination"/>
    <property type="evidence" value="ECO:0007669"/>
    <property type="project" value="TreeGrafter"/>
</dbReference>
<dbReference type="InterPro" id="IPR036987">
    <property type="entry name" value="SRA-YDG_sf"/>
</dbReference>
<dbReference type="GeneID" id="66856198"/>
<protein>
    <recommendedName>
        <fullName evidence="1">YDG domain-containing protein</fullName>
    </recommendedName>
</protein>
<dbReference type="PANTHER" id="PTHR14140">
    <property type="entry name" value="E3 UBIQUITIN-PROTEIN LIGASE UHRF-RELATED"/>
    <property type="match status" value="1"/>
</dbReference>
<dbReference type="SMART" id="SM00466">
    <property type="entry name" value="SRA"/>
    <property type="match status" value="1"/>
</dbReference>
<evidence type="ECO:0000259" key="1">
    <source>
        <dbReference type="PROSITE" id="PS51015"/>
    </source>
</evidence>
<evidence type="ECO:0000313" key="2">
    <source>
        <dbReference type="EMBL" id="QST82068.1"/>
    </source>
</evidence>
<dbReference type="AlphaFoldDB" id="L8EVZ9"/>
<dbReference type="SUPFAM" id="SSF88697">
    <property type="entry name" value="PUA domain-like"/>
    <property type="match status" value="1"/>
</dbReference>
<reference evidence="2" key="1">
    <citation type="submission" date="2012-12" db="EMBL/GenBank/DDBJ databases">
        <authorList>
            <person name="Pethick F.E."/>
            <person name="MacFadyen A.C."/>
            <person name="Tang Z."/>
            <person name="Sangal V."/>
            <person name="Tze-Tze L."/>
            <person name="Chu J."/>
            <person name="Guo M."/>
            <person name="Kirby R."/>
            <person name="Hoskisson P.A."/>
            <person name="Herron P.R."/>
            <person name="Hunter I.S."/>
        </authorList>
    </citation>
    <scope>NUCLEOTIDE SEQUENCE</scope>
    <source>
        <strain evidence="2">ATCC 10970</strain>
    </source>
</reference>
<dbReference type="InterPro" id="IPR003105">
    <property type="entry name" value="SRA_YDG"/>
</dbReference>
<dbReference type="EMBL" id="CP048261">
    <property type="protein sequence ID" value="QST82068.1"/>
    <property type="molecule type" value="Genomic_DNA"/>
</dbReference>